<organism evidence="2 3">
    <name type="scientific">Phytoplasma australiense</name>
    <dbReference type="NCBI Taxonomy" id="59748"/>
    <lineage>
        <taxon>Bacteria</taxon>
        <taxon>Bacillati</taxon>
        <taxon>Mycoplasmatota</taxon>
        <taxon>Mollicutes</taxon>
        <taxon>Acholeplasmatales</taxon>
        <taxon>Acholeplasmataceae</taxon>
        <taxon>Candidatus Phytoplasma</taxon>
        <taxon>16SrXII (Stolbur group)</taxon>
    </lineage>
</organism>
<keyword evidence="1" id="KW-0812">Transmembrane</keyword>
<evidence type="ECO:0000313" key="3">
    <source>
        <dbReference type="Proteomes" id="UP000008323"/>
    </source>
</evidence>
<accession>B1V966</accession>
<gene>
    <name evidence="2" type="ordered locus">PA0163</name>
</gene>
<dbReference type="KEGG" id="pal:PA0163"/>
<proteinExistence type="predicted"/>
<keyword evidence="1" id="KW-0472">Membrane</keyword>
<feature type="transmembrane region" description="Helical" evidence="1">
    <location>
        <begin position="45"/>
        <end position="66"/>
    </location>
</feature>
<keyword evidence="1" id="KW-1133">Transmembrane helix</keyword>
<dbReference type="AlphaFoldDB" id="B1V966"/>
<reference evidence="2 3" key="1">
    <citation type="journal article" date="2008" name="J. Bacteriol.">
        <title>Comparative genome analysis of 'Candidatus Phytoplasma australiense' (subgroup tuf-Australia I; rp-A) and 'Ca. Phytoplasma asteris' strains OY-M and AY-WB.</title>
        <authorList>
            <person name="Tran-Nguyen L.T."/>
            <person name="Kube M."/>
            <person name="Schneider B."/>
            <person name="Reinhardt R."/>
            <person name="Gibb K.S."/>
        </authorList>
    </citation>
    <scope>NUCLEOTIDE SEQUENCE [LARGE SCALE GENOMIC DNA]</scope>
</reference>
<name>B1V966_PHYAS</name>
<dbReference type="Proteomes" id="UP000008323">
    <property type="component" value="Chromosome"/>
</dbReference>
<protein>
    <submittedName>
        <fullName evidence="2">Uncharacterized protein</fullName>
    </submittedName>
</protein>
<evidence type="ECO:0000313" key="2">
    <source>
        <dbReference type="EMBL" id="CAM11498.1"/>
    </source>
</evidence>
<evidence type="ECO:0000256" key="1">
    <source>
        <dbReference type="SAM" id="Phobius"/>
    </source>
</evidence>
<dbReference type="EMBL" id="AM422018">
    <property type="protein sequence ID" value="CAM11498.1"/>
    <property type="molecule type" value="Genomic_DNA"/>
</dbReference>
<sequence length="108" mass="12818">MLPSDLVSFTKKHNRGNNFIPLCFIRKGLIMKKITNSSSQNNNKFFYFIIAIFYTSIVIFTIFFFNNVDRLFSKQKFDPETGHRLQPQKIITHNKTRTIVIIFYFLLS</sequence>